<evidence type="ECO:0000313" key="2">
    <source>
        <dbReference type="Proteomes" id="UP001183414"/>
    </source>
</evidence>
<proteinExistence type="predicted"/>
<evidence type="ECO:0000313" key="1">
    <source>
        <dbReference type="EMBL" id="MDT0380628.1"/>
    </source>
</evidence>
<dbReference type="EMBL" id="JAVREQ010000016">
    <property type="protein sequence ID" value="MDT0380628.1"/>
    <property type="molecule type" value="Genomic_DNA"/>
</dbReference>
<keyword evidence="2" id="KW-1185">Reference proteome</keyword>
<gene>
    <name evidence="1" type="ORF">RM572_17895</name>
</gene>
<comment type="caution">
    <text evidence="1">The sequence shown here is derived from an EMBL/GenBank/DDBJ whole genome shotgun (WGS) entry which is preliminary data.</text>
</comment>
<sequence length="107" mass="11427">MTFPLDNPWTEAHQAVEDGDVQELARLLDGGADPDEVCSTMTLLAHAVDHEADTAIQGDREMGVVLIAVLLAYGASPTLRGPEGHSALDTAAEYGHGMAKRLLLRFT</sequence>
<accession>A0ABU2NYC3</accession>
<protein>
    <submittedName>
        <fullName evidence="1">Ankyrin repeat domain-containing protein</fullName>
    </submittedName>
</protein>
<dbReference type="Gene3D" id="1.25.40.20">
    <property type="entry name" value="Ankyrin repeat-containing domain"/>
    <property type="match status" value="1"/>
</dbReference>
<reference evidence="2" key="1">
    <citation type="submission" date="2023-07" db="EMBL/GenBank/DDBJ databases">
        <title>30 novel species of actinomycetes from the DSMZ collection.</title>
        <authorList>
            <person name="Nouioui I."/>
        </authorList>
    </citation>
    <scope>NUCLEOTIDE SEQUENCE [LARGE SCALE GENOMIC DNA]</scope>
    <source>
        <strain evidence="2">DSM 42041</strain>
    </source>
</reference>
<dbReference type="RefSeq" id="WP_311674365.1">
    <property type="nucleotide sequence ID" value="NZ_JAVREQ010000016.1"/>
</dbReference>
<name>A0ABU2NYC3_9ACTN</name>
<dbReference type="SUPFAM" id="SSF48403">
    <property type="entry name" value="Ankyrin repeat"/>
    <property type="match status" value="1"/>
</dbReference>
<organism evidence="1 2">
    <name type="scientific">Streptomyces hazeniae</name>
    <dbReference type="NCBI Taxonomy" id="3075538"/>
    <lineage>
        <taxon>Bacteria</taxon>
        <taxon>Bacillati</taxon>
        <taxon>Actinomycetota</taxon>
        <taxon>Actinomycetes</taxon>
        <taxon>Kitasatosporales</taxon>
        <taxon>Streptomycetaceae</taxon>
        <taxon>Streptomyces</taxon>
    </lineage>
</organism>
<dbReference type="InterPro" id="IPR036770">
    <property type="entry name" value="Ankyrin_rpt-contain_sf"/>
</dbReference>
<dbReference type="Proteomes" id="UP001183414">
    <property type="component" value="Unassembled WGS sequence"/>
</dbReference>